<name>A0A517SK82_9PLAN</name>
<accession>A0A517SK82</accession>
<feature type="transmembrane region" description="Helical" evidence="2">
    <location>
        <begin position="166"/>
        <end position="186"/>
    </location>
</feature>
<reference evidence="3 4" key="1">
    <citation type="submission" date="2019-02" db="EMBL/GenBank/DDBJ databases">
        <title>Deep-cultivation of Planctomycetes and their phenomic and genomic characterization uncovers novel biology.</title>
        <authorList>
            <person name="Wiegand S."/>
            <person name="Jogler M."/>
            <person name="Boedeker C."/>
            <person name="Pinto D."/>
            <person name="Vollmers J."/>
            <person name="Rivas-Marin E."/>
            <person name="Kohn T."/>
            <person name="Peeters S.H."/>
            <person name="Heuer A."/>
            <person name="Rast P."/>
            <person name="Oberbeckmann S."/>
            <person name="Bunk B."/>
            <person name="Jeske O."/>
            <person name="Meyerdierks A."/>
            <person name="Storesund J.E."/>
            <person name="Kallscheuer N."/>
            <person name="Luecker S."/>
            <person name="Lage O.M."/>
            <person name="Pohl T."/>
            <person name="Merkel B.J."/>
            <person name="Hornburger P."/>
            <person name="Mueller R.-W."/>
            <person name="Bruemmer F."/>
            <person name="Labrenz M."/>
            <person name="Spormann A.M."/>
            <person name="Op den Camp H."/>
            <person name="Overmann J."/>
            <person name="Amann R."/>
            <person name="Jetten M.S.M."/>
            <person name="Mascher T."/>
            <person name="Medema M.H."/>
            <person name="Devos D.P."/>
            <person name="Kaster A.-K."/>
            <person name="Ovreas L."/>
            <person name="Rohde M."/>
            <person name="Galperin M.Y."/>
            <person name="Jogler C."/>
        </authorList>
    </citation>
    <scope>NUCLEOTIDE SEQUENCE [LARGE SCALE GENOMIC DNA]</scope>
    <source>
        <strain evidence="3 4">Pan44</strain>
    </source>
</reference>
<keyword evidence="4" id="KW-1185">Reference proteome</keyword>
<proteinExistence type="predicted"/>
<organism evidence="3 4">
    <name type="scientific">Caulifigura coniformis</name>
    <dbReference type="NCBI Taxonomy" id="2527983"/>
    <lineage>
        <taxon>Bacteria</taxon>
        <taxon>Pseudomonadati</taxon>
        <taxon>Planctomycetota</taxon>
        <taxon>Planctomycetia</taxon>
        <taxon>Planctomycetales</taxon>
        <taxon>Planctomycetaceae</taxon>
        <taxon>Caulifigura</taxon>
    </lineage>
</organism>
<sequence>MRRRSEPLFQTPGDRCGLPEPLDSRFVSTLSSSSAKFFRNVTVRRARTTWLTAAACLATLLTTCLVVIRHRHAGDLVHSHAGQHRAAHSHSHSHSHSHGHSHPHRHAHVEHGAVPEKRHDGWHVHILILGWEITLWERGVEVASASSAETGGAAETPHGTSVLSGLQLVTSGGVSWCLLGLMLPLLGRPAFRRSRPLDLLSVALRETAFPGSRRRDRPPVPPPRWMAA</sequence>
<protein>
    <submittedName>
        <fullName evidence="3">Uncharacterized protein</fullName>
    </submittedName>
</protein>
<feature type="compositionally biased region" description="Basic residues" evidence="1">
    <location>
        <begin position="81"/>
        <end position="108"/>
    </location>
</feature>
<evidence type="ECO:0000313" key="3">
    <source>
        <dbReference type="EMBL" id="QDT56530.1"/>
    </source>
</evidence>
<keyword evidence="2" id="KW-0812">Transmembrane</keyword>
<evidence type="ECO:0000256" key="2">
    <source>
        <dbReference type="SAM" id="Phobius"/>
    </source>
</evidence>
<keyword evidence="2" id="KW-1133">Transmembrane helix</keyword>
<dbReference type="AlphaFoldDB" id="A0A517SK82"/>
<dbReference type="KEGG" id="ccos:Pan44_45860"/>
<dbReference type="Proteomes" id="UP000315700">
    <property type="component" value="Chromosome"/>
</dbReference>
<feature type="transmembrane region" description="Helical" evidence="2">
    <location>
        <begin position="49"/>
        <end position="68"/>
    </location>
</feature>
<keyword evidence="2" id="KW-0472">Membrane</keyword>
<feature type="region of interest" description="Disordered" evidence="1">
    <location>
        <begin position="79"/>
        <end position="112"/>
    </location>
</feature>
<gene>
    <name evidence="3" type="ORF">Pan44_45860</name>
</gene>
<evidence type="ECO:0000256" key="1">
    <source>
        <dbReference type="SAM" id="MobiDB-lite"/>
    </source>
</evidence>
<dbReference type="EMBL" id="CP036271">
    <property type="protein sequence ID" value="QDT56530.1"/>
    <property type="molecule type" value="Genomic_DNA"/>
</dbReference>
<dbReference type="InParanoid" id="A0A517SK82"/>
<evidence type="ECO:0000313" key="4">
    <source>
        <dbReference type="Proteomes" id="UP000315700"/>
    </source>
</evidence>